<name>A0A848GEL7_9BACT</name>
<keyword evidence="2" id="KW-1185">Reference proteome</keyword>
<sequence length="392" mass="43477">MKINLMMRTSVLLMFVFLSCKKDASIKENDPVAKDSPVKVVDGVLHFSNDQAFVQTMLAVNAMSPEQREAWEKKMGFTSIRSLYHQFNQELDKMEGEQNKDGFFAVKNKYTKVAAWSNDGTSYDINCRGILEAGVVNADGLVQINDQLLQYSRDQITTSSIQPNVDANARKANGGSVIWTREKKNLLARDASALIAYGGHAVVNQLKMGEGGIISAGPQDPGPEAKAYAQVRVYNFLLNGQNRGFCTVYFRAEHRNWIGIMRPVNSMGGGIHGNHYVTLNNEGDQVFFSSGGWGEQWQTGPNWSHGFDNDHEIVIIASTELKNSPTTISYLPPYLNSQLGGVVNTITENGSTNNFWQRYVPFGLLGYPLSVKVLSIGTYPLAKTHVFVVDFK</sequence>
<organism evidence="1 2">
    <name type="scientific">Chitinophaga fulva</name>
    <dbReference type="NCBI Taxonomy" id="2728842"/>
    <lineage>
        <taxon>Bacteria</taxon>
        <taxon>Pseudomonadati</taxon>
        <taxon>Bacteroidota</taxon>
        <taxon>Chitinophagia</taxon>
        <taxon>Chitinophagales</taxon>
        <taxon>Chitinophagaceae</taxon>
        <taxon>Chitinophaga</taxon>
    </lineage>
</organism>
<dbReference type="Proteomes" id="UP000583266">
    <property type="component" value="Unassembled WGS sequence"/>
</dbReference>
<evidence type="ECO:0000313" key="1">
    <source>
        <dbReference type="EMBL" id="NML36944.1"/>
    </source>
</evidence>
<evidence type="ECO:0000313" key="2">
    <source>
        <dbReference type="Proteomes" id="UP000583266"/>
    </source>
</evidence>
<dbReference type="PROSITE" id="PS51257">
    <property type="entry name" value="PROKAR_LIPOPROTEIN"/>
    <property type="match status" value="1"/>
</dbReference>
<dbReference type="RefSeq" id="WP_169224042.1">
    <property type="nucleotide sequence ID" value="NZ_JABBGC010000001.1"/>
</dbReference>
<dbReference type="AlphaFoldDB" id="A0A848GEL7"/>
<accession>A0A848GEL7</accession>
<protein>
    <submittedName>
        <fullName evidence="1">DUF4848 domain-containing protein</fullName>
    </submittedName>
</protein>
<comment type="caution">
    <text evidence="1">The sequence shown here is derived from an EMBL/GenBank/DDBJ whole genome shotgun (WGS) entry which is preliminary data.</text>
</comment>
<proteinExistence type="predicted"/>
<reference evidence="1 2" key="1">
    <citation type="submission" date="2020-04" db="EMBL/GenBank/DDBJ databases">
        <title>Chitinophaga sp. G-6-1-13 sp. nov., isolated from soil.</title>
        <authorList>
            <person name="Dahal R.H."/>
            <person name="Chaudhary D.K."/>
        </authorList>
    </citation>
    <scope>NUCLEOTIDE SEQUENCE [LARGE SCALE GENOMIC DNA]</scope>
    <source>
        <strain evidence="1 2">G-6-1-13</strain>
    </source>
</reference>
<gene>
    <name evidence="1" type="ORF">HHL17_07010</name>
</gene>
<dbReference type="EMBL" id="JABBGC010000001">
    <property type="protein sequence ID" value="NML36944.1"/>
    <property type="molecule type" value="Genomic_DNA"/>
</dbReference>